<dbReference type="Pfam" id="PF00370">
    <property type="entry name" value="FGGY_N"/>
    <property type="match status" value="1"/>
</dbReference>
<evidence type="ECO:0000256" key="2">
    <source>
        <dbReference type="ARBA" id="ARBA00022679"/>
    </source>
</evidence>
<keyword evidence="6" id="KW-1185">Reference proteome</keyword>
<dbReference type="Proteomes" id="UP001226577">
    <property type="component" value="Unassembled WGS sequence"/>
</dbReference>
<keyword evidence="2" id="KW-0808">Transferase</keyword>
<keyword evidence="3 5" id="KW-0418">Kinase</keyword>
<dbReference type="SUPFAM" id="SSF53067">
    <property type="entry name" value="Actin-like ATPase domain"/>
    <property type="match status" value="2"/>
</dbReference>
<evidence type="ECO:0000259" key="4">
    <source>
        <dbReference type="Pfam" id="PF00370"/>
    </source>
</evidence>
<protein>
    <submittedName>
        <fullName evidence="5">Glycerol kinase</fullName>
    </submittedName>
</protein>
<dbReference type="PANTHER" id="PTHR10196:SF69">
    <property type="entry name" value="GLYCEROL KINASE"/>
    <property type="match status" value="1"/>
</dbReference>
<reference evidence="5 6" key="1">
    <citation type="submission" date="2023-07" db="EMBL/GenBank/DDBJ databases">
        <title>Sorghum-associated microbial communities from plants grown in Nebraska, USA.</title>
        <authorList>
            <person name="Schachtman D."/>
        </authorList>
    </citation>
    <scope>NUCLEOTIDE SEQUENCE [LARGE SCALE GENOMIC DNA]</scope>
    <source>
        <strain evidence="5 6">CC222</strain>
    </source>
</reference>
<evidence type="ECO:0000313" key="5">
    <source>
        <dbReference type="EMBL" id="MDP9890743.1"/>
    </source>
</evidence>
<evidence type="ECO:0000256" key="3">
    <source>
        <dbReference type="ARBA" id="ARBA00022777"/>
    </source>
</evidence>
<organism evidence="5 6">
    <name type="scientific">Pseudarthrobacter enclensis</name>
    <dbReference type="NCBI Taxonomy" id="993070"/>
    <lineage>
        <taxon>Bacteria</taxon>
        <taxon>Bacillati</taxon>
        <taxon>Actinomycetota</taxon>
        <taxon>Actinomycetes</taxon>
        <taxon>Micrococcales</taxon>
        <taxon>Micrococcaceae</taxon>
        <taxon>Pseudarthrobacter</taxon>
    </lineage>
</organism>
<proteinExistence type="inferred from homology"/>
<evidence type="ECO:0000313" key="6">
    <source>
        <dbReference type="Proteomes" id="UP001226577"/>
    </source>
</evidence>
<dbReference type="InterPro" id="IPR018484">
    <property type="entry name" value="FGGY_N"/>
</dbReference>
<feature type="domain" description="Carbohydrate kinase FGGY N-terminal" evidence="4">
    <location>
        <begin position="1"/>
        <end position="113"/>
    </location>
</feature>
<dbReference type="EMBL" id="JAUSRE010000036">
    <property type="protein sequence ID" value="MDP9890743.1"/>
    <property type="molecule type" value="Genomic_DNA"/>
</dbReference>
<evidence type="ECO:0000256" key="1">
    <source>
        <dbReference type="ARBA" id="ARBA00009156"/>
    </source>
</evidence>
<gene>
    <name evidence="5" type="ORF">J2X98_004357</name>
</gene>
<dbReference type="InterPro" id="IPR043129">
    <property type="entry name" value="ATPase_NBD"/>
</dbReference>
<sequence length="249" mass="26568">MFSALKLGWLLDQVDPDRAGCRSGRMAVGTVDAWLLFSLTGEHRIEMGNASRTQLLNLERAEWDAGLAERLGIPEQALPEVVASDQVSGPLKALSSLARETRIYAVLGDSHAALYANGAREPGRAKATYGTGSSVIALSGTAPAPGNGGLVQTIAWSTGSPEYAHEGTILSTGSRLIWLPELFGTDPYGLSRLAVSAPPELGRGPRARLLRTRCSLLGSSGHGHRQWLRAGNQTRPRWPGPRVDLLPMS</sequence>
<accession>A0ABT9RZR1</accession>
<dbReference type="GO" id="GO:0016301">
    <property type="term" value="F:kinase activity"/>
    <property type="evidence" value="ECO:0007669"/>
    <property type="project" value="UniProtKB-KW"/>
</dbReference>
<comment type="caution">
    <text evidence="5">The sequence shown here is derived from an EMBL/GenBank/DDBJ whole genome shotgun (WGS) entry which is preliminary data.</text>
</comment>
<name>A0ABT9RZR1_9MICC</name>
<comment type="similarity">
    <text evidence="1">Belongs to the FGGY kinase family.</text>
</comment>
<dbReference type="Gene3D" id="3.30.420.40">
    <property type="match status" value="2"/>
</dbReference>
<dbReference type="PANTHER" id="PTHR10196">
    <property type="entry name" value="SUGAR KINASE"/>
    <property type="match status" value="1"/>
</dbReference>